<evidence type="ECO:0000256" key="3">
    <source>
        <dbReference type="ARBA" id="ARBA00011738"/>
    </source>
</evidence>
<feature type="signal peptide" evidence="8">
    <location>
        <begin position="1"/>
        <end position="22"/>
    </location>
</feature>
<dbReference type="Gene3D" id="1.20.140.10">
    <property type="entry name" value="Butyryl-CoA Dehydrogenase, subunit A, domain 3"/>
    <property type="match status" value="1"/>
</dbReference>
<dbReference type="RefSeq" id="XP_659868.1">
    <property type="nucleotide sequence ID" value="XM_654776.2"/>
</dbReference>
<organism evidence="10 11">
    <name type="scientific">Emericella nidulans (strain FGSC A4 / ATCC 38163 / CBS 112.46 / NRRL 194 / M139)</name>
    <name type="common">Aspergillus nidulans</name>
    <dbReference type="NCBI Taxonomy" id="227321"/>
    <lineage>
        <taxon>Eukaryota</taxon>
        <taxon>Fungi</taxon>
        <taxon>Dikarya</taxon>
        <taxon>Ascomycota</taxon>
        <taxon>Pezizomycotina</taxon>
        <taxon>Eurotiomycetes</taxon>
        <taxon>Eurotiomycetidae</taxon>
        <taxon>Eurotiales</taxon>
        <taxon>Aspergillaceae</taxon>
        <taxon>Aspergillus</taxon>
        <taxon>Aspergillus subgen. Nidulantes</taxon>
    </lineage>
</organism>
<comment type="subunit">
    <text evidence="3">Homodimer.</text>
</comment>
<comment type="cofactor">
    <cofactor evidence="1">
        <name>FAD</name>
        <dbReference type="ChEBI" id="CHEBI:57692"/>
    </cofactor>
</comment>
<dbReference type="InterPro" id="IPR050741">
    <property type="entry name" value="Acyl-CoA_dehydrogenase"/>
</dbReference>
<evidence type="ECO:0000313" key="11">
    <source>
        <dbReference type="Proteomes" id="UP000000560"/>
    </source>
</evidence>
<dbReference type="eggNOG" id="KOG1396">
    <property type="taxonomic scope" value="Eukaryota"/>
</dbReference>
<dbReference type="Proteomes" id="UP000000560">
    <property type="component" value="Chromosome VII"/>
</dbReference>
<dbReference type="Gene3D" id="1.10.540.10">
    <property type="entry name" value="Acyl-CoA dehydrogenase/oxidase, N-terminal domain"/>
    <property type="match status" value="1"/>
</dbReference>
<dbReference type="Pfam" id="PF02771">
    <property type="entry name" value="Acyl-CoA_dh_N"/>
    <property type="match status" value="1"/>
</dbReference>
<reference evidence="11" key="2">
    <citation type="journal article" date="2009" name="Fungal Genet. Biol.">
        <title>The 2008 update of the Aspergillus nidulans genome annotation: a community effort.</title>
        <authorList>
            <person name="Wortman J.R."/>
            <person name="Gilsenan J.M."/>
            <person name="Joardar V."/>
            <person name="Deegan J."/>
            <person name="Clutterbuck J."/>
            <person name="Andersen M.R."/>
            <person name="Archer D."/>
            <person name="Bencina M."/>
            <person name="Braus G."/>
            <person name="Coutinho P."/>
            <person name="von Dohren H."/>
            <person name="Doonan J."/>
            <person name="Driessen A.J."/>
            <person name="Durek P."/>
            <person name="Espeso E."/>
            <person name="Fekete E."/>
            <person name="Flipphi M."/>
            <person name="Estrada C.G."/>
            <person name="Geysens S."/>
            <person name="Goldman G."/>
            <person name="de Groot P.W."/>
            <person name="Hansen K."/>
            <person name="Harris S.D."/>
            <person name="Heinekamp T."/>
            <person name="Helmstaedt K."/>
            <person name="Henrissat B."/>
            <person name="Hofmann G."/>
            <person name="Homan T."/>
            <person name="Horio T."/>
            <person name="Horiuchi H."/>
            <person name="James S."/>
            <person name="Jones M."/>
            <person name="Karaffa L."/>
            <person name="Karanyi Z."/>
            <person name="Kato M."/>
            <person name="Keller N."/>
            <person name="Kelly D.E."/>
            <person name="Kiel J.A."/>
            <person name="Kim J.M."/>
            <person name="van der Klei I.J."/>
            <person name="Klis F.M."/>
            <person name="Kovalchuk A."/>
            <person name="Krasevec N."/>
            <person name="Kubicek C.P."/>
            <person name="Liu B."/>
            <person name="Maccabe A."/>
            <person name="Meyer V."/>
            <person name="Mirabito P."/>
            <person name="Miskei M."/>
            <person name="Mos M."/>
            <person name="Mullins J."/>
            <person name="Nelson D.R."/>
            <person name="Nielsen J."/>
            <person name="Oakley B.R."/>
            <person name="Osmani S.A."/>
            <person name="Pakula T."/>
            <person name="Paszewski A."/>
            <person name="Paulsen I."/>
            <person name="Pilsyk S."/>
            <person name="Pocsi I."/>
            <person name="Punt P.J."/>
            <person name="Ram A.F."/>
            <person name="Ren Q."/>
            <person name="Robellet X."/>
            <person name="Robson G."/>
            <person name="Seiboth B."/>
            <person name="van Solingen P."/>
            <person name="Specht T."/>
            <person name="Sun J."/>
            <person name="Taheri-Talesh N."/>
            <person name="Takeshita N."/>
            <person name="Ussery D."/>
            <person name="vanKuyk P.A."/>
            <person name="Visser H."/>
            <person name="van de Vondervoort P.J."/>
            <person name="de Vries R.P."/>
            <person name="Walton J."/>
            <person name="Xiang X."/>
            <person name="Xiong Y."/>
            <person name="Zeng A.P."/>
            <person name="Brandt B.W."/>
            <person name="Cornell M.J."/>
            <person name="van den Hondel C.A."/>
            <person name="Visser J."/>
            <person name="Oliver S.G."/>
            <person name="Turner G."/>
        </authorList>
    </citation>
    <scope>GENOME REANNOTATION</scope>
    <source>
        <strain evidence="11">FGSC A4 / ATCC 38163 / CBS 112.46 / NRRL 194 / M139</strain>
    </source>
</reference>
<accession>C8VMW2</accession>
<dbReference type="Pfam" id="PF00441">
    <property type="entry name" value="Acyl-CoA_dh_1"/>
    <property type="match status" value="1"/>
</dbReference>
<evidence type="ECO:0000256" key="5">
    <source>
        <dbReference type="ARBA" id="ARBA00022827"/>
    </source>
</evidence>
<feature type="region of interest" description="Disordered" evidence="7">
    <location>
        <begin position="403"/>
        <end position="424"/>
    </location>
</feature>
<evidence type="ECO:0000256" key="6">
    <source>
        <dbReference type="ARBA" id="ARBA00023002"/>
    </source>
</evidence>
<evidence type="ECO:0000256" key="1">
    <source>
        <dbReference type="ARBA" id="ARBA00001974"/>
    </source>
</evidence>
<keyword evidence="8" id="KW-0732">Signal</keyword>
<protein>
    <submittedName>
        <fullName evidence="10">Sad1/UNC domain protein (AFU_orthologue AFUA_5G06480)</fullName>
    </submittedName>
</protein>
<dbReference type="OrthoDB" id="434771at2759"/>
<evidence type="ECO:0000256" key="7">
    <source>
        <dbReference type="SAM" id="MobiDB-lite"/>
    </source>
</evidence>
<evidence type="ECO:0000313" key="10">
    <source>
        <dbReference type="EMBL" id="CBF86494.1"/>
    </source>
</evidence>
<feature type="region of interest" description="Disordered" evidence="7">
    <location>
        <begin position="125"/>
        <end position="145"/>
    </location>
</feature>
<feature type="region of interest" description="Disordered" evidence="7">
    <location>
        <begin position="725"/>
        <end position="849"/>
    </location>
</feature>
<dbReference type="PROSITE" id="PS51469">
    <property type="entry name" value="SUN"/>
    <property type="match status" value="1"/>
</dbReference>
<evidence type="ECO:0000256" key="4">
    <source>
        <dbReference type="ARBA" id="ARBA00022630"/>
    </source>
</evidence>
<dbReference type="GeneID" id="2875195"/>
<dbReference type="InterPro" id="IPR012919">
    <property type="entry name" value="SUN_dom"/>
</dbReference>
<keyword evidence="6" id="KW-0560">Oxidoreductase</keyword>
<feature type="compositionally biased region" description="Polar residues" evidence="7">
    <location>
        <begin position="531"/>
        <end position="544"/>
    </location>
</feature>
<feature type="compositionally biased region" description="Low complexity" evidence="7">
    <location>
        <begin position="757"/>
        <end position="766"/>
    </location>
</feature>
<feature type="compositionally biased region" description="Low complexity" evidence="7">
    <location>
        <begin position="515"/>
        <end position="527"/>
    </location>
</feature>
<feature type="region of interest" description="Disordered" evidence="7">
    <location>
        <begin position="187"/>
        <end position="226"/>
    </location>
</feature>
<dbReference type="KEGG" id="ani:ANIA_02264"/>
<feature type="domain" description="SUN" evidence="9">
    <location>
        <begin position="196"/>
        <end position="376"/>
    </location>
</feature>
<feature type="region of interest" description="Disordered" evidence="7">
    <location>
        <begin position="55"/>
        <end position="84"/>
    </location>
</feature>
<dbReference type="STRING" id="227321.Q5BB16"/>
<dbReference type="OMA" id="THHRRNI"/>
<dbReference type="InterPro" id="IPR006091">
    <property type="entry name" value="Acyl-CoA_Oxase/DH_mid-dom"/>
</dbReference>
<accession>Q5BB16</accession>
<dbReference type="GO" id="GO:0003995">
    <property type="term" value="F:acyl-CoA dehydrogenase activity"/>
    <property type="evidence" value="ECO:0000318"/>
    <property type="project" value="GO_Central"/>
</dbReference>
<dbReference type="GO" id="GO:0033539">
    <property type="term" value="P:fatty acid beta-oxidation using acyl-CoA dehydrogenase"/>
    <property type="evidence" value="ECO:0000318"/>
    <property type="project" value="GO_Central"/>
</dbReference>
<evidence type="ECO:0000256" key="8">
    <source>
        <dbReference type="SAM" id="SignalP"/>
    </source>
</evidence>
<dbReference type="eggNOG" id="KOG1469">
    <property type="taxonomic scope" value="Eukaryota"/>
</dbReference>
<feature type="chain" id="PRO_5010248552" evidence="8">
    <location>
        <begin position="23"/>
        <end position="1428"/>
    </location>
</feature>
<dbReference type="InterPro" id="IPR046373">
    <property type="entry name" value="Acyl-CoA_Oxase/DH_mid-dom_sf"/>
</dbReference>
<comment type="similarity">
    <text evidence="2">Belongs to the acyl-CoA dehydrogenase family.</text>
</comment>
<dbReference type="Pfam" id="PF07738">
    <property type="entry name" value="Sad1_UNC"/>
    <property type="match status" value="1"/>
</dbReference>
<dbReference type="SUPFAM" id="SSF47203">
    <property type="entry name" value="Acyl-CoA dehydrogenase C-terminal domain-like"/>
    <property type="match status" value="1"/>
</dbReference>
<keyword evidence="11" id="KW-1185">Reference proteome</keyword>
<feature type="compositionally biased region" description="Polar residues" evidence="7">
    <location>
        <begin position="554"/>
        <end position="570"/>
    </location>
</feature>
<dbReference type="HOGENOM" id="CLU_004903_0_0_1"/>
<feature type="compositionally biased region" description="Polar residues" evidence="7">
    <location>
        <begin position="59"/>
        <end position="73"/>
    </location>
</feature>
<evidence type="ECO:0000259" key="9">
    <source>
        <dbReference type="PROSITE" id="PS51469"/>
    </source>
</evidence>
<dbReference type="InterPro" id="IPR037069">
    <property type="entry name" value="AcylCoA_DH/ox_N_sf"/>
</dbReference>
<name>Q5BB16_EMENI</name>
<reference evidence="11" key="1">
    <citation type="journal article" date="2005" name="Nature">
        <title>Sequencing of Aspergillus nidulans and comparative analysis with A. fumigatus and A. oryzae.</title>
        <authorList>
            <person name="Galagan J.E."/>
            <person name="Calvo S.E."/>
            <person name="Cuomo C."/>
            <person name="Ma L.J."/>
            <person name="Wortman J.R."/>
            <person name="Batzoglou S."/>
            <person name="Lee S.I."/>
            <person name="Basturkmen M."/>
            <person name="Spevak C.C."/>
            <person name="Clutterbuck J."/>
            <person name="Kapitonov V."/>
            <person name="Jurka J."/>
            <person name="Scazzocchio C."/>
            <person name="Farman M."/>
            <person name="Butler J."/>
            <person name="Purcell S."/>
            <person name="Harris S."/>
            <person name="Braus G.H."/>
            <person name="Draht O."/>
            <person name="Busch S."/>
            <person name="D'Enfert C."/>
            <person name="Bouchier C."/>
            <person name="Goldman G.H."/>
            <person name="Bell-Pedersen D."/>
            <person name="Griffiths-Jones S."/>
            <person name="Doonan J.H."/>
            <person name="Yu J."/>
            <person name="Vienken K."/>
            <person name="Pain A."/>
            <person name="Freitag M."/>
            <person name="Selker E.U."/>
            <person name="Archer D.B."/>
            <person name="Penalva M.A."/>
            <person name="Oakley B.R."/>
            <person name="Momany M."/>
            <person name="Tanaka T."/>
            <person name="Kumagai T."/>
            <person name="Asai K."/>
            <person name="Machida M."/>
            <person name="Nierman W.C."/>
            <person name="Denning D.W."/>
            <person name="Caddick M."/>
            <person name="Hynes M."/>
            <person name="Paoletti M."/>
            <person name="Fischer R."/>
            <person name="Miller B."/>
            <person name="Dyer P."/>
            <person name="Sachs M.S."/>
            <person name="Osmani S.A."/>
            <person name="Birren B.W."/>
        </authorList>
    </citation>
    <scope>NUCLEOTIDE SEQUENCE [LARGE SCALE GENOMIC DNA]</scope>
    <source>
        <strain evidence="11">FGSC A4 / ATCC 38163 / CBS 112.46 / NRRL 194 / M139</strain>
    </source>
</reference>
<proteinExistence type="inferred from homology"/>
<evidence type="ECO:0000256" key="2">
    <source>
        <dbReference type="ARBA" id="ARBA00009347"/>
    </source>
</evidence>
<dbReference type="Pfam" id="PF05032">
    <property type="entry name" value="Spo12"/>
    <property type="match status" value="1"/>
</dbReference>
<keyword evidence="4" id="KW-0285">Flavoprotein</keyword>
<sequence length="1428" mass="156189">MLAPRWLTTAIFVLTYIQKSGGDSQKQPVCLARDWREAVVPLKWPTCVETRWDRWPNGELTTTPTPASHNNLKSTSGSSSVSVSITVEPGPASSLADHELDTESPLDNVNFLSFEDWKKQNLARAGQSAENIGGNRRAGTAEKDRRRPLGINNALDSLGDDVEIELDFGGFGADASEAAKTATDWVTHVPSRGSGGAQVVPDGGRDTAEASGQGVPHAGGERSKDAGTTCKERFNYASFDCAATVLKTNPEAKGSSSVLIENKDSYMLNECRAQNKFLILELCDDILVDTVVLANYEFFSSIFHTFRVSVADRYPAKPEQWKELGIYAARNTREIQAFAVENPLIWARYLRIEFLTHYGNEFYCPLSLIRVHGTTMLEEYKHDGEVNRAEEELAGGVAEPALETETVTEDATKTEVPPPEAPSFHVVNSEIRPSKICPKFVTSVELALLGSVNPQTCGINDTSEESPATEGNKPVLSKTSSSPVIPSAGNAAKAASPEAGDYKASGSSGVNPPNTADTAASGAASSETDSHNATSDQDTRSTAASRDEQGVESIRTTTTQPPSANPTTQESFFKSVNKRLQMLETNSSLSLQYIEEQSRILRDAFNKVEKRQLSKTSTFLENLNVTVVNELKQLREQYDQAWRSVALEFEHQRIQYHQEIHSLSAQLGVLADEIVFQKRVAVIQSIVVLLCFGLVLFTRGAVGSYIDFPSVQNMVSRSYSLRPSSPILGFGSPPGSPGSTRPTSSYRTTPGHRRQVSQDSQDGSVSPTMYAPPTPTSDDSRLGPDERGTTSPSPEGARSLAEVAPPLLRSNSSPPDLNGENEGGCEKNHEDLDSDPECSGFETGGDDTLAESPVTVMMQQFQCPTTKETSITSLKMNSNPLTARSPNTHLAVSNEQDLKTASSTTDLMDYHRQKLQGKIENQDKQQASYVSPSDDIMSPCSKKLSDLKGKRFKNVEQDGKGDEFPLSLNPSSATGPRRPWIWYFPAPLPRLAASTPNNQKSNQQDQVEEFVEKECIPAEALFSAQLGTGEQRWKTNPAVMEELKTKAKKIGLWNMFLPKNHFSQGAGFSNLEYGLMAEYLGKSKVASEATNNAAPDTGNMEVLAKYGNDQQKAQWLTPLLEGKIRSAFLMTEPDIASSDATNIQLDIRREGNEYVLNGSKWWSSGAGDPRCQIYLVMGKTDPRNPDTYKQQSVLLVPASTPGITIHRMLSVYGYDDAPHGHGHISFKNVRVPLSAMVLGEGRGFEIIQGRLGPGRIHHAMRTIGAAERAIDWLIARINDDRKKPFGQPLSSHGVILEWLAKSRIEIDAARLIVLNAAIKIDQGNAKFALKEIAQAKVLVPQTALTVIDRAVQVYGAAGVSQDTPLASLWAMVRTLRIADGPDEVHLQQLGKRENKSRREEVTKRVAWQKEQSDRILTANGFSKLKSLL</sequence>
<feature type="compositionally biased region" description="Low complexity" evidence="7">
    <location>
        <begin position="74"/>
        <end position="84"/>
    </location>
</feature>
<dbReference type="Pfam" id="PF02770">
    <property type="entry name" value="Acyl-CoA_dh_M"/>
    <property type="match status" value="1"/>
</dbReference>
<dbReference type="InterPro" id="IPR009100">
    <property type="entry name" value="AcylCoA_DH/oxidase_NM_dom_sf"/>
</dbReference>
<feature type="compositionally biased region" description="Low complexity" evidence="7">
    <location>
        <begin position="725"/>
        <end position="749"/>
    </location>
</feature>
<keyword evidence="5" id="KW-0274">FAD</keyword>
<dbReference type="InterPro" id="IPR007727">
    <property type="entry name" value="Spo12"/>
</dbReference>
<dbReference type="PANTHER" id="PTHR48083:SF13">
    <property type="entry name" value="ACYL-COA DEHYDROGENASE FAMILY MEMBER 11"/>
    <property type="match status" value="1"/>
</dbReference>
<dbReference type="Gene3D" id="2.60.120.260">
    <property type="entry name" value="Galactose-binding domain-like"/>
    <property type="match status" value="1"/>
</dbReference>
<feature type="compositionally biased region" description="Polar residues" evidence="7">
    <location>
        <begin position="505"/>
        <end position="514"/>
    </location>
</feature>
<gene>
    <name evidence="10" type="ORF">ANIA_02264</name>
</gene>
<dbReference type="Gene3D" id="2.40.110.10">
    <property type="entry name" value="Butyryl-CoA Dehydrogenase, subunit A, domain 2"/>
    <property type="match status" value="1"/>
</dbReference>
<dbReference type="FunFam" id="2.40.110.10:FF:000002">
    <property type="entry name" value="Acyl-CoA dehydrogenase fadE12"/>
    <property type="match status" value="1"/>
</dbReference>
<dbReference type="EMBL" id="BN001307">
    <property type="protein sequence ID" value="CBF86494.1"/>
    <property type="molecule type" value="Genomic_DNA"/>
</dbReference>
<dbReference type="InterPro" id="IPR009075">
    <property type="entry name" value="AcylCo_DH/oxidase_C"/>
</dbReference>
<dbReference type="InParanoid" id="Q5BB16"/>
<dbReference type="InterPro" id="IPR013786">
    <property type="entry name" value="AcylCoA_DH/ox_N"/>
</dbReference>
<feature type="compositionally biased region" description="Basic and acidic residues" evidence="7">
    <location>
        <begin position="778"/>
        <end position="788"/>
    </location>
</feature>
<dbReference type="GO" id="GO:0050660">
    <property type="term" value="F:flavin adenine dinucleotide binding"/>
    <property type="evidence" value="ECO:0007669"/>
    <property type="project" value="InterPro"/>
</dbReference>
<dbReference type="SUPFAM" id="SSF56645">
    <property type="entry name" value="Acyl-CoA dehydrogenase NM domain-like"/>
    <property type="match status" value="1"/>
</dbReference>
<dbReference type="PANTHER" id="PTHR48083">
    <property type="entry name" value="MEDIUM-CHAIN SPECIFIC ACYL-COA DEHYDROGENASE, MITOCHONDRIAL-RELATED"/>
    <property type="match status" value="1"/>
</dbReference>
<dbReference type="GO" id="GO:0005737">
    <property type="term" value="C:cytoplasm"/>
    <property type="evidence" value="ECO:0000318"/>
    <property type="project" value="GO_Central"/>
</dbReference>
<dbReference type="InterPro" id="IPR036250">
    <property type="entry name" value="AcylCo_DH-like_C"/>
</dbReference>
<dbReference type="FunFam" id="2.60.120.260:FF:000082">
    <property type="entry name" value="Sad1/UNC domain protein"/>
    <property type="match status" value="1"/>
</dbReference>
<feature type="region of interest" description="Disordered" evidence="7">
    <location>
        <begin position="453"/>
        <end position="570"/>
    </location>
</feature>